<keyword evidence="4" id="KW-1185">Reference proteome</keyword>
<dbReference type="InterPro" id="IPR036047">
    <property type="entry name" value="F-box-like_dom_sf"/>
</dbReference>
<organism evidence="3 4">
    <name type="scientific">Sarocladium strictum</name>
    <name type="common">Black bundle disease fungus</name>
    <name type="synonym">Acremonium strictum</name>
    <dbReference type="NCBI Taxonomy" id="5046"/>
    <lineage>
        <taxon>Eukaryota</taxon>
        <taxon>Fungi</taxon>
        <taxon>Dikarya</taxon>
        <taxon>Ascomycota</taxon>
        <taxon>Pezizomycotina</taxon>
        <taxon>Sordariomycetes</taxon>
        <taxon>Hypocreomycetidae</taxon>
        <taxon>Hypocreales</taxon>
        <taxon>Sarocladiaceae</taxon>
        <taxon>Sarocladium</taxon>
    </lineage>
</organism>
<dbReference type="Gene3D" id="1.20.1280.50">
    <property type="match status" value="1"/>
</dbReference>
<feature type="region of interest" description="Disordered" evidence="1">
    <location>
        <begin position="32"/>
        <end position="83"/>
    </location>
</feature>
<gene>
    <name evidence="3" type="ORF">NLU13_9221</name>
</gene>
<feature type="domain" description="F-box" evidence="2">
    <location>
        <begin position="128"/>
        <end position="165"/>
    </location>
</feature>
<dbReference type="SUPFAM" id="SSF81383">
    <property type="entry name" value="F-box domain"/>
    <property type="match status" value="1"/>
</dbReference>
<protein>
    <recommendedName>
        <fullName evidence="2">F-box domain-containing protein</fullName>
    </recommendedName>
</protein>
<feature type="region of interest" description="Disordered" evidence="1">
    <location>
        <begin position="389"/>
        <end position="432"/>
    </location>
</feature>
<feature type="compositionally biased region" description="Polar residues" evidence="1">
    <location>
        <begin position="101"/>
        <end position="121"/>
    </location>
</feature>
<evidence type="ECO:0000313" key="3">
    <source>
        <dbReference type="EMBL" id="KAK0383308.1"/>
    </source>
</evidence>
<dbReference type="PROSITE" id="PS50181">
    <property type="entry name" value="FBOX"/>
    <property type="match status" value="1"/>
</dbReference>
<proteinExistence type="predicted"/>
<feature type="compositionally biased region" description="Basic and acidic residues" evidence="1">
    <location>
        <begin position="407"/>
        <end position="423"/>
    </location>
</feature>
<accession>A0AA39GAU8</accession>
<evidence type="ECO:0000259" key="2">
    <source>
        <dbReference type="PROSITE" id="PS50181"/>
    </source>
</evidence>
<dbReference type="EMBL" id="JAPDFR010000009">
    <property type="protein sequence ID" value="KAK0383308.1"/>
    <property type="molecule type" value="Genomic_DNA"/>
</dbReference>
<comment type="caution">
    <text evidence="3">The sequence shown here is derived from an EMBL/GenBank/DDBJ whole genome shotgun (WGS) entry which is preliminary data.</text>
</comment>
<name>A0AA39GAU8_SARSR</name>
<dbReference type="Pfam" id="PF12937">
    <property type="entry name" value="F-box-like"/>
    <property type="match status" value="1"/>
</dbReference>
<sequence>MAEVREGRRPLAMDPPHLTEFASESYFAKYKQQQEQQLQQKEVKDAPSFSIPQASSKFILPLRESKAPEQQEASKPTDHKRDKRSFFSIRQKVALLHSKPVQISSQSTAPTVQPRTSTESTTKSIPLDQLFHALPNELQVQIISALPLNDILNLRLASKSWHSLITLNETPIVRCHLETQIPAYALRLYPFNGPSDSTLHNLCGLWHRLHVAAKLAHMMCVWITKDIFLQQTEAQKQAFAPQTERMRRRLIPILFTVFHFFETYRKLHLEHLEKNGGYGLRREVFTLNPIEAEIMSMYDDQTLLRVHEAFPLVISSFCRRLRPPTYVGRVERSLRGYLREKPSDDVHSAILCIGGLREVGKLWETKGYNSRRAAVDTWYNSLTKDAPPDPFAKPRRGLMSFARRKSTGHDREGRRFSLEEAPQRNRSPSGSIDRDYVFDPNWVFNTSLAAGAPMSPLSRENAQRVLEDLPVLQHIWLTTAEALILERKIVKGPQDIKRNQQVMLDLIREDGVDEEDEWLYGRHAPDSVKPSVAAIHDDLD</sequence>
<dbReference type="InterPro" id="IPR001810">
    <property type="entry name" value="F-box_dom"/>
</dbReference>
<evidence type="ECO:0000256" key="1">
    <source>
        <dbReference type="SAM" id="MobiDB-lite"/>
    </source>
</evidence>
<dbReference type="AlphaFoldDB" id="A0AA39GAU8"/>
<dbReference type="Proteomes" id="UP001175261">
    <property type="component" value="Unassembled WGS sequence"/>
</dbReference>
<feature type="region of interest" description="Disordered" evidence="1">
    <location>
        <begin position="100"/>
        <end position="121"/>
    </location>
</feature>
<reference evidence="3" key="1">
    <citation type="submission" date="2022-10" db="EMBL/GenBank/DDBJ databases">
        <title>Determination and structural analysis of whole genome sequence of Sarocladium strictum F4-1.</title>
        <authorList>
            <person name="Hu L."/>
            <person name="Jiang Y."/>
        </authorList>
    </citation>
    <scope>NUCLEOTIDE SEQUENCE</scope>
    <source>
        <strain evidence="3">F4-1</strain>
    </source>
</reference>
<evidence type="ECO:0000313" key="4">
    <source>
        <dbReference type="Proteomes" id="UP001175261"/>
    </source>
</evidence>
<dbReference type="SMART" id="SM00256">
    <property type="entry name" value="FBOX"/>
    <property type="match status" value="1"/>
</dbReference>